<dbReference type="EMBL" id="BNJQ01000017">
    <property type="protein sequence ID" value="GHP07603.1"/>
    <property type="molecule type" value="Genomic_DNA"/>
</dbReference>
<protein>
    <submittedName>
        <fullName evidence="2">Uncharacterized protein</fullName>
    </submittedName>
</protein>
<gene>
    <name evidence="2" type="ORF">PPROV_000634500</name>
</gene>
<feature type="region of interest" description="Disordered" evidence="1">
    <location>
        <begin position="132"/>
        <end position="160"/>
    </location>
</feature>
<comment type="caution">
    <text evidence="2">The sequence shown here is derived from an EMBL/GenBank/DDBJ whole genome shotgun (WGS) entry which is preliminary data.</text>
</comment>
<accession>A0A830HLR9</accession>
<feature type="compositionally biased region" description="Low complexity" evidence="1">
    <location>
        <begin position="151"/>
        <end position="160"/>
    </location>
</feature>
<organism evidence="2 3">
    <name type="scientific">Pycnococcus provasolii</name>
    <dbReference type="NCBI Taxonomy" id="41880"/>
    <lineage>
        <taxon>Eukaryota</taxon>
        <taxon>Viridiplantae</taxon>
        <taxon>Chlorophyta</taxon>
        <taxon>Pseudoscourfieldiophyceae</taxon>
        <taxon>Pseudoscourfieldiales</taxon>
        <taxon>Pycnococcaceae</taxon>
        <taxon>Pycnococcus</taxon>
    </lineage>
</organism>
<dbReference type="AlphaFoldDB" id="A0A830HLR9"/>
<evidence type="ECO:0000313" key="3">
    <source>
        <dbReference type="Proteomes" id="UP000660262"/>
    </source>
</evidence>
<evidence type="ECO:0000313" key="2">
    <source>
        <dbReference type="EMBL" id="GHP07603.1"/>
    </source>
</evidence>
<evidence type="ECO:0000256" key="1">
    <source>
        <dbReference type="SAM" id="MobiDB-lite"/>
    </source>
</evidence>
<name>A0A830HLR9_9CHLO</name>
<dbReference type="Proteomes" id="UP000660262">
    <property type="component" value="Unassembled WGS sequence"/>
</dbReference>
<keyword evidence="3" id="KW-1185">Reference proteome</keyword>
<proteinExistence type="predicted"/>
<sequence length="190" mass="20700">MERWNSWCHSGLDWPPASDHARMMLDETWKVATAAASLRCLAGLATALAGPLKMLRRVHPKHHGNLRLGAPPDALGTFPSAHPCEQPKPKVFCVDPGSCKTGNNHNGFSDAKHGCVSSVALALGKSFPNEPQIKFHDDSDDSPEWLKKASATDTTPEPPATAVDTWRAVWCGQNIKPNVLYSNNLLELFV</sequence>
<reference evidence="2" key="1">
    <citation type="submission" date="2020-10" db="EMBL/GenBank/DDBJ databases">
        <title>Unveiling of a novel bifunctional photoreceptor, Dualchrome1, isolated from a cosmopolitan green alga.</title>
        <authorList>
            <person name="Suzuki S."/>
            <person name="Kawachi M."/>
        </authorList>
    </citation>
    <scope>NUCLEOTIDE SEQUENCE</scope>
    <source>
        <strain evidence="2">NIES 2893</strain>
    </source>
</reference>